<dbReference type="InterPro" id="IPR001917">
    <property type="entry name" value="Aminotrans_II_pyridoxalP_BS"/>
</dbReference>
<evidence type="ECO:0000256" key="8">
    <source>
        <dbReference type="ARBA" id="ARBA00022898"/>
    </source>
</evidence>
<dbReference type="Gene3D" id="3.90.1150.10">
    <property type="entry name" value="Aspartate Aminotransferase, domain 1"/>
    <property type="match status" value="1"/>
</dbReference>
<evidence type="ECO:0000256" key="1">
    <source>
        <dbReference type="ARBA" id="ARBA00001933"/>
    </source>
</evidence>
<keyword evidence="7" id="KW-0093">Biotin biosynthesis</keyword>
<reference evidence="14 15" key="1">
    <citation type="submission" date="2019-08" db="EMBL/GenBank/DDBJ databases">
        <title>100 year-old enigma solved: identification of Planctomyces bekefii, the type genus and species of the phylum Planctomycetes.</title>
        <authorList>
            <person name="Svetlana D.N."/>
            <person name="Overmann J."/>
        </authorList>
    </citation>
    <scope>NUCLEOTIDE SEQUENCE [LARGE SCALE GENOMIC DNA]</scope>
    <source>
        <strain evidence="14">Phe10_nw2017</strain>
    </source>
</reference>
<evidence type="ECO:0000256" key="5">
    <source>
        <dbReference type="ARBA" id="ARBA00013187"/>
    </source>
</evidence>
<dbReference type="EMBL" id="SRHE01000397">
    <property type="protein sequence ID" value="TWW09081.1"/>
    <property type="molecule type" value="Genomic_DNA"/>
</dbReference>
<evidence type="ECO:0000256" key="4">
    <source>
        <dbReference type="ARBA" id="ARBA00011738"/>
    </source>
</evidence>
<feature type="domain" description="Aminotransferase class I/classII large" evidence="13">
    <location>
        <begin position="4"/>
        <end position="296"/>
    </location>
</feature>
<comment type="pathway">
    <text evidence="2">Cofactor biosynthesis; biotin biosynthesis.</text>
</comment>
<evidence type="ECO:0000256" key="2">
    <source>
        <dbReference type="ARBA" id="ARBA00004746"/>
    </source>
</evidence>
<dbReference type="Proteomes" id="UP000321083">
    <property type="component" value="Unassembled WGS sequence"/>
</dbReference>
<dbReference type="InterPro" id="IPR050087">
    <property type="entry name" value="AON_synthase_class-II"/>
</dbReference>
<evidence type="ECO:0000256" key="3">
    <source>
        <dbReference type="ARBA" id="ARBA00010008"/>
    </source>
</evidence>
<dbReference type="SUPFAM" id="SSF53383">
    <property type="entry name" value="PLP-dependent transferases"/>
    <property type="match status" value="1"/>
</dbReference>
<reference evidence="14 15" key="2">
    <citation type="submission" date="2019-08" db="EMBL/GenBank/DDBJ databases">
        <authorList>
            <person name="Henke P."/>
        </authorList>
    </citation>
    <scope>NUCLEOTIDE SEQUENCE [LARGE SCALE GENOMIC DNA]</scope>
    <source>
        <strain evidence="14">Phe10_nw2017</strain>
    </source>
</reference>
<sequence length="318" mass="33630">CESVVLFASGYAANLGTLMALAGSQDAVFCDRENHASLVDGCRASEARFLVYDRQQPERLQRSLARRRRDFDQVFLVTDTVFSMDGSLADLPLLAELARTWQAVLVVDEAHATGVFGAEGHGVCELQGVRQEVAVCLGTLSKAVGCLGGFAAGSQQLSDWLWNSARSQFFSTALPPAVCAAALEALQILQHDTARRQRLQQRASQLRGLLLEGGLALAGYRGTAAAAASLNPAGSPIVGVLLGDEHSALQASARLREAGFLIPAIRPPTVAEGTSRLRLSVCSEHTEQQIADAAAAVLKACGRHAVITRSQSSDHTAG</sequence>
<evidence type="ECO:0000256" key="12">
    <source>
        <dbReference type="RuleBase" id="RU003693"/>
    </source>
</evidence>
<accession>A0A5C6M7P9</accession>
<dbReference type="PROSITE" id="PS00599">
    <property type="entry name" value="AA_TRANSFER_CLASS_2"/>
    <property type="match status" value="1"/>
</dbReference>
<evidence type="ECO:0000256" key="7">
    <source>
        <dbReference type="ARBA" id="ARBA00022756"/>
    </source>
</evidence>
<feature type="non-terminal residue" evidence="14">
    <location>
        <position position="1"/>
    </location>
</feature>
<dbReference type="EC" id="2.3.1.47" evidence="5"/>
<dbReference type="AlphaFoldDB" id="A0A5C6M7P9"/>
<dbReference type="Gene3D" id="3.40.640.10">
    <property type="entry name" value="Type I PLP-dependent aspartate aminotransferase-like (Major domain)"/>
    <property type="match status" value="1"/>
</dbReference>
<protein>
    <recommendedName>
        <fullName evidence="5">8-amino-7-oxononanoate synthase</fullName>
        <ecNumber evidence="5">2.3.1.47</ecNumber>
    </recommendedName>
    <alternativeName>
        <fullName evidence="9">7-keto-8-amino-pelargonic acid synthase</fullName>
    </alternativeName>
    <alternativeName>
        <fullName evidence="10">8-amino-7-ketopelargonate synthase</fullName>
    </alternativeName>
</protein>
<evidence type="ECO:0000256" key="10">
    <source>
        <dbReference type="ARBA" id="ARBA00033381"/>
    </source>
</evidence>
<dbReference type="InterPro" id="IPR015424">
    <property type="entry name" value="PyrdxlP-dep_Trfase"/>
</dbReference>
<evidence type="ECO:0000259" key="13">
    <source>
        <dbReference type="Pfam" id="PF00155"/>
    </source>
</evidence>
<dbReference type="GO" id="GO:0030170">
    <property type="term" value="F:pyridoxal phosphate binding"/>
    <property type="evidence" value="ECO:0007669"/>
    <property type="project" value="InterPro"/>
</dbReference>
<evidence type="ECO:0000256" key="6">
    <source>
        <dbReference type="ARBA" id="ARBA00022679"/>
    </source>
</evidence>
<dbReference type="GO" id="GO:0008710">
    <property type="term" value="F:8-amino-7-oxononanoate synthase activity"/>
    <property type="evidence" value="ECO:0007669"/>
    <property type="project" value="UniProtKB-EC"/>
</dbReference>
<dbReference type="PANTHER" id="PTHR13693:SF100">
    <property type="entry name" value="8-AMINO-7-OXONONANOATE SYNTHASE"/>
    <property type="match status" value="1"/>
</dbReference>
<comment type="catalytic activity">
    <reaction evidence="11">
        <text>6-carboxyhexanoyl-[ACP] + L-alanine + H(+) = (8S)-8-amino-7-oxononanoate + holo-[ACP] + CO2</text>
        <dbReference type="Rhea" id="RHEA:42288"/>
        <dbReference type="Rhea" id="RHEA-COMP:9685"/>
        <dbReference type="Rhea" id="RHEA-COMP:9955"/>
        <dbReference type="ChEBI" id="CHEBI:15378"/>
        <dbReference type="ChEBI" id="CHEBI:16526"/>
        <dbReference type="ChEBI" id="CHEBI:57972"/>
        <dbReference type="ChEBI" id="CHEBI:64479"/>
        <dbReference type="ChEBI" id="CHEBI:78846"/>
        <dbReference type="ChEBI" id="CHEBI:149468"/>
        <dbReference type="EC" id="2.3.1.47"/>
    </reaction>
</comment>
<evidence type="ECO:0000313" key="14">
    <source>
        <dbReference type="EMBL" id="TWW09081.1"/>
    </source>
</evidence>
<evidence type="ECO:0000313" key="15">
    <source>
        <dbReference type="Proteomes" id="UP000321083"/>
    </source>
</evidence>
<keyword evidence="6" id="KW-0808">Transferase</keyword>
<proteinExistence type="inferred from homology"/>
<keyword evidence="15" id="KW-1185">Reference proteome</keyword>
<keyword evidence="8 12" id="KW-0663">Pyridoxal phosphate</keyword>
<comment type="cofactor">
    <cofactor evidence="1 12">
        <name>pyridoxal 5'-phosphate</name>
        <dbReference type="ChEBI" id="CHEBI:597326"/>
    </cofactor>
</comment>
<dbReference type="InterPro" id="IPR015421">
    <property type="entry name" value="PyrdxlP-dep_Trfase_major"/>
</dbReference>
<evidence type="ECO:0000256" key="11">
    <source>
        <dbReference type="ARBA" id="ARBA00047715"/>
    </source>
</evidence>
<dbReference type="InterPro" id="IPR015422">
    <property type="entry name" value="PyrdxlP-dep_Trfase_small"/>
</dbReference>
<comment type="caution">
    <text evidence="14">The sequence shown here is derived from an EMBL/GenBank/DDBJ whole genome shotgun (WGS) entry which is preliminary data.</text>
</comment>
<dbReference type="Pfam" id="PF00155">
    <property type="entry name" value="Aminotran_1_2"/>
    <property type="match status" value="1"/>
</dbReference>
<organism evidence="14 15">
    <name type="scientific">Planctomyces bekefii</name>
    <dbReference type="NCBI Taxonomy" id="1653850"/>
    <lineage>
        <taxon>Bacteria</taxon>
        <taxon>Pseudomonadati</taxon>
        <taxon>Planctomycetota</taxon>
        <taxon>Planctomycetia</taxon>
        <taxon>Planctomycetales</taxon>
        <taxon>Planctomycetaceae</taxon>
        <taxon>Planctomyces</taxon>
    </lineage>
</organism>
<comment type="similarity">
    <text evidence="3">Belongs to the class-II pyridoxal-phosphate-dependent aminotransferase family. BioF subfamily.</text>
</comment>
<dbReference type="GO" id="GO:0009102">
    <property type="term" value="P:biotin biosynthetic process"/>
    <property type="evidence" value="ECO:0007669"/>
    <property type="project" value="UniProtKB-KW"/>
</dbReference>
<dbReference type="PANTHER" id="PTHR13693">
    <property type="entry name" value="CLASS II AMINOTRANSFERASE/8-AMINO-7-OXONONANOATE SYNTHASE"/>
    <property type="match status" value="1"/>
</dbReference>
<name>A0A5C6M7P9_9PLAN</name>
<dbReference type="InterPro" id="IPR004839">
    <property type="entry name" value="Aminotransferase_I/II_large"/>
</dbReference>
<gene>
    <name evidence="14" type="ORF">E3A20_17920</name>
</gene>
<evidence type="ECO:0000256" key="9">
    <source>
        <dbReference type="ARBA" id="ARBA00032610"/>
    </source>
</evidence>
<comment type="subunit">
    <text evidence="4">Homodimer.</text>
</comment>